<dbReference type="PANTHER" id="PTHR40074">
    <property type="entry name" value="O-ACETYLTRANSFERASE WECH"/>
    <property type="match status" value="1"/>
</dbReference>
<feature type="domain" description="Acyltransferase 3" evidence="8">
    <location>
        <begin position="11"/>
        <end position="329"/>
    </location>
</feature>
<evidence type="ECO:0000256" key="3">
    <source>
        <dbReference type="ARBA" id="ARBA00022475"/>
    </source>
</evidence>
<evidence type="ECO:0000256" key="2">
    <source>
        <dbReference type="ARBA" id="ARBA00007400"/>
    </source>
</evidence>
<organism evidence="9 10">
    <name type="scientific">Natronincola ferrireducens</name>
    <dbReference type="NCBI Taxonomy" id="393762"/>
    <lineage>
        <taxon>Bacteria</taxon>
        <taxon>Bacillati</taxon>
        <taxon>Bacillota</taxon>
        <taxon>Clostridia</taxon>
        <taxon>Peptostreptococcales</taxon>
        <taxon>Natronincolaceae</taxon>
        <taxon>Natronincola</taxon>
    </lineage>
</organism>
<dbReference type="GO" id="GO:0009246">
    <property type="term" value="P:enterobacterial common antigen biosynthetic process"/>
    <property type="evidence" value="ECO:0007669"/>
    <property type="project" value="TreeGrafter"/>
</dbReference>
<dbReference type="RefSeq" id="WP_176762153.1">
    <property type="nucleotide sequence ID" value="NZ_FNFP01000005.1"/>
</dbReference>
<dbReference type="GO" id="GO:0016413">
    <property type="term" value="F:O-acetyltransferase activity"/>
    <property type="evidence" value="ECO:0007669"/>
    <property type="project" value="TreeGrafter"/>
</dbReference>
<feature type="transmembrane region" description="Helical" evidence="7">
    <location>
        <begin position="178"/>
        <end position="196"/>
    </location>
</feature>
<feature type="transmembrane region" description="Helical" evidence="7">
    <location>
        <begin position="208"/>
        <end position="226"/>
    </location>
</feature>
<accession>A0A1G9G6A9</accession>
<evidence type="ECO:0000313" key="10">
    <source>
        <dbReference type="Proteomes" id="UP000198718"/>
    </source>
</evidence>
<keyword evidence="9" id="KW-0012">Acyltransferase</keyword>
<name>A0A1G9G6A9_9FIRM</name>
<gene>
    <name evidence="9" type="ORF">SAMN05660472_02366</name>
</gene>
<feature type="transmembrane region" description="Helical" evidence="7">
    <location>
        <begin position="238"/>
        <end position="258"/>
    </location>
</feature>
<keyword evidence="4 7" id="KW-0812">Transmembrane</keyword>
<dbReference type="AlphaFoldDB" id="A0A1G9G6A9"/>
<keyword evidence="5 7" id="KW-1133">Transmembrane helix</keyword>
<dbReference type="PANTHER" id="PTHR40074:SF2">
    <property type="entry name" value="O-ACETYLTRANSFERASE WECH"/>
    <property type="match status" value="1"/>
</dbReference>
<keyword evidence="10" id="KW-1185">Reference proteome</keyword>
<evidence type="ECO:0000313" key="9">
    <source>
        <dbReference type="EMBL" id="SDK96189.1"/>
    </source>
</evidence>
<evidence type="ECO:0000256" key="4">
    <source>
        <dbReference type="ARBA" id="ARBA00022692"/>
    </source>
</evidence>
<dbReference type="Pfam" id="PF01757">
    <property type="entry name" value="Acyl_transf_3"/>
    <property type="match status" value="1"/>
</dbReference>
<feature type="transmembrane region" description="Helical" evidence="7">
    <location>
        <begin position="90"/>
        <end position="113"/>
    </location>
</feature>
<keyword evidence="3" id="KW-1003">Cell membrane</keyword>
<feature type="transmembrane region" description="Helical" evidence="7">
    <location>
        <begin position="153"/>
        <end position="172"/>
    </location>
</feature>
<dbReference type="STRING" id="393762.SAMN05660472_02366"/>
<evidence type="ECO:0000256" key="7">
    <source>
        <dbReference type="SAM" id="Phobius"/>
    </source>
</evidence>
<protein>
    <submittedName>
        <fullName evidence="9">Surface polysaccharide O-acyltransferase, integral membrane enzyme</fullName>
    </submittedName>
</protein>
<feature type="transmembrane region" description="Helical" evidence="7">
    <location>
        <begin position="279"/>
        <end position="299"/>
    </location>
</feature>
<comment type="similarity">
    <text evidence="2">Belongs to the acyltransferase 3 family.</text>
</comment>
<evidence type="ECO:0000256" key="5">
    <source>
        <dbReference type="ARBA" id="ARBA00022989"/>
    </source>
</evidence>
<dbReference type="GO" id="GO:0005886">
    <property type="term" value="C:plasma membrane"/>
    <property type="evidence" value="ECO:0007669"/>
    <property type="project" value="UniProtKB-SubCell"/>
</dbReference>
<comment type="subcellular location">
    <subcellularLocation>
        <location evidence="1">Cell membrane</location>
        <topology evidence="1">Multi-pass membrane protein</topology>
    </subcellularLocation>
</comment>
<proteinExistence type="inferred from homology"/>
<evidence type="ECO:0000256" key="1">
    <source>
        <dbReference type="ARBA" id="ARBA00004651"/>
    </source>
</evidence>
<dbReference type="Proteomes" id="UP000198718">
    <property type="component" value="Unassembled WGS sequence"/>
</dbReference>
<sequence length="354" mass="41977">MKKNIDEAGITRAIACLAVVMVHISAIPVATLQPNSIHMIFFSLLNRGLKFTTPTFIFLSGLTLFYSYKDRSFNYYSFLKKRLSTTIIPYLIWSFIYYRYFIYEGYYIFSWSFLFENLLLANMSYHLYFILTIIQFYLLFGIFLYVFKKFSPLAVLMVLCSISIFTLRYIHIPYGDRFFMRYVFFFGLGCYTAIYIDIIREKLLQYKLFFIAAYIGATSYYGYQFYQYYGLKKPVNVFLVELTWFGFAITAIFFYFLLSNYIVKSSNQWIYKGLKKITACSYYVYLSHPLVLFLSEKFLTNRGVISITGRFVLNVLIVYGGTLPLAILYSSMKDRLKEYNRRRRAKEVTLHSRV</sequence>
<evidence type="ECO:0000259" key="8">
    <source>
        <dbReference type="Pfam" id="PF01757"/>
    </source>
</evidence>
<feature type="transmembrane region" description="Helical" evidence="7">
    <location>
        <begin position="125"/>
        <end position="146"/>
    </location>
</feature>
<keyword evidence="6 7" id="KW-0472">Membrane</keyword>
<feature type="transmembrane region" description="Helical" evidence="7">
    <location>
        <begin position="12"/>
        <end position="31"/>
    </location>
</feature>
<reference evidence="9 10" key="1">
    <citation type="submission" date="2016-10" db="EMBL/GenBank/DDBJ databases">
        <authorList>
            <person name="de Groot N.N."/>
        </authorList>
    </citation>
    <scope>NUCLEOTIDE SEQUENCE [LARGE SCALE GENOMIC DNA]</scope>
    <source>
        <strain evidence="9 10">DSM 18346</strain>
    </source>
</reference>
<feature type="transmembrane region" description="Helical" evidence="7">
    <location>
        <begin position="311"/>
        <end position="332"/>
    </location>
</feature>
<keyword evidence="9" id="KW-0808">Transferase</keyword>
<feature type="transmembrane region" description="Helical" evidence="7">
    <location>
        <begin position="51"/>
        <end position="69"/>
    </location>
</feature>
<dbReference type="InterPro" id="IPR002656">
    <property type="entry name" value="Acyl_transf_3_dom"/>
</dbReference>
<evidence type="ECO:0000256" key="6">
    <source>
        <dbReference type="ARBA" id="ARBA00023136"/>
    </source>
</evidence>
<dbReference type="EMBL" id="FNFP01000005">
    <property type="protein sequence ID" value="SDK96189.1"/>
    <property type="molecule type" value="Genomic_DNA"/>
</dbReference>